<dbReference type="Pfam" id="PF00400">
    <property type="entry name" value="WD40"/>
    <property type="match status" value="2"/>
</dbReference>
<name>A0A1Y1YFD8_9FUNG</name>
<dbReference type="OrthoDB" id="6252103at2759"/>
<organism evidence="3 4">
    <name type="scientific">Basidiobolus meristosporus CBS 931.73</name>
    <dbReference type="NCBI Taxonomy" id="1314790"/>
    <lineage>
        <taxon>Eukaryota</taxon>
        <taxon>Fungi</taxon>
        <taxon>Fungi incertae sedis</taxon>
        <taxon>Zoopagomycota</taxon>
        <taxon>Entomophthoromycotina</taxon>
        <taxon>Basidiobolomycetes</taxon>
        <taxon>Basidiobolales</taxon>
        <taxon>Basidiobolaceae</taxon>
        <taxon>Basidiobolus</taxon>
    </lineage>
</organism>
<dbReference type="PANTHER" id="PTHR45589:SF1">
    <property type="entry name" value="WD REPEAT DOMAIN 62, ISOFORM G"/>
    <property type="match status" value="1"/>
</dbReference>
<feature type="repeat" description="WD" evidence="1">
    <location>
        <begin position="669"/>
        <end position="710"/>
    </location>
</feature>
<dbReference type="AlphaFoldDB" id="A0A1Y1YFD8"/>
<keyword evidence="4" id="KW-1185">Reference proteome</keyword>
<dbReference type="SMART" id="SM00320">
    <property type="entry name" value="WD40"/>
    <property type="match status" value="11"/>
</dbReference>
<dbReference type="InterPro" id="IPR015943">
    <property type="entry name" value="WD40/YVTN_repeat-like_dom_sf"/>
</dbReference>
<feature type="repeat" description="WD" evidence="1">
    <location>
        <begin position="441"/>
        <end position="482"/>
    </location>
</feature>
<gene>
    <name evidence="3" type="ORF">K493DRAFT_193427</name>
</gene>
<dbReference type="EMBL" id="MCFE01000148">
    <property type="protein sequence ID" value="ORX96697.1"/>
    <property type="molecule type" value="Genomic_DNA"/>
</dbReference>
<feature type="domain" description="MABP1/WDR62 second WD40" evidence="2">
    <location>
        <begin position="346"/>
        <end position="702"/>
    </location>
</feature>
<dbReference type="PANTHER" id="PTHR45589">
    <property type="entry name" value="WD REPEAT DOMAIN 62, ISOFORM G"/>
    <property type="match status" value="1"/>
</dbReference>
<dbReference type="SUPFAM" id="SSF50998">
    <property type="entry name" value="Quinoprotein alcohol dehydrogenase-like"/>
    <property type="match status" value="1"/>
</dbReference>
<evidence type="ECO:0000259" key="2">
    <source>
        <dbReference type="Pfam" id="PF24782"/>
    </source>
</evidence>
<dbReference type="Proteomes" id="UP000193498">
    <property type="component" value="Unassembled WGS sequence"/>
</dbReference>
<evidence type="ECO:0000313" key="3">
    <source>
        <dbReference type="EMBL" id="ORX96697.1"/>
    </source>
</evidence>
<proteinExistence type="predicted"/>
<dbReference type="PROSITE" id="PS50082">
    <property type="entry name" value="WD_REPEATS_2"/>
    <property type="match status" value="2"/>
</dbReference>
<dbReference type="InParanoid" id="A0A1Y1YFD8"/>
<comment type="caution">
    <text evidence="3">The sequence shown here is derived from an EMBL/GenBank/DDBJ whole genome shotgun (WGS) entry which is preliminary data.</text>
</comment>
<feature type="non-terminal residue" evidence="3">
    <location>
        <position position="1"/>
    </location>
</feature>
<dbReference type="SUPFAM" id="SSF50978">
    <property type="entry name" value="WD40 repeat-like"/>
    <property type="match status" value="1"/>
</dbReference>
<evidence type="ECO:0000256" key="1">
    <source>
        <dbReference type="PROSITE-ProRule" id="PRU00221"/>
    </source>
</evidence>
<evidence type="ECO:0000313" key="4">
    <source>
        <dbReference type="Proteomes" id="UP000193498"/>
    </source>
</evidence>
<dbReference type="InterPro" id="IPR052779">
    <property type="entry name" value="WDR62"/>
</dbReference>
<dbReference type="Pfam" id="PF24782">
    <property type="entry name" value="WD40_MABP1-WDR62_2nd"/>
    <property type="match status" value="1"/>
</dbReference>
<dbReference type="InterPro" id="IPR036322">
    <property type="entry name" value="WD40_repeat_dom_sf"/>
</dbReference>
<accession>A0A1Y1YFD8</accession>
<reference evidence="3 4" key="1">
    <citation type="submission" date="2016-07" db="EMBL/GenBank/DDBJ databases">
        <title>Pervasive Adenine N6-methylation of Active Genes in Fungi.</title>
        <authorList>
            <consortium name="DOE Joint Genome Institute"/>
            <person name="Mondo S.J."/>
            <person name="Dannebaum R.O."/>
            <person name="Kuo R.C."/>
            <person name="Labutti K."/>
            <person name="Haridas S."/>
            <person name="Kuo A."/>
            <person name="Salamov A."/>
            <person name="Ahrendt S.R."/>
            <person name="Lipzen A."/>
            <person name="Sullivan W."/>
            <person name="Andreopoulos W.B."/>
            <person name="Clum A."/>
            <person name="Lindquist E."/>
            <person name="Daum C."/>
            <person name="Ramamoorthy G.K."/>
            <person name="Gryganskyi A."/>
            <person name="Culley D."/>
            <person name="Magnuson J.K."/>
            <person name="James T.Y."/>
            <person name="O'Malley M.A."/>
            <person name="Stajich J.E."/>
            <person name="Spatafora J.W."/>
            <person name="Visel A."/>
            <person name="Grigoriev I.V."/>
        </authorList>
    </citation>
    <scope>NUCLEOTIDE SEQUENCE [LARGE SCALE GENOMIC DNA]</scope>
    <source>
        <strain evidence="3 4">CBS 931.73</strain>
    </source>
</reference>
<dbReference type="InterPro" id="IPR011047">
    <property type="entry name" value="Quinoprotein_ADH-like_sf"/>
</dbReference>
<dbReference type="PROSITE" id="PS50294">
    <property type="entry name" value="WD_REPEATS_REGION"/>
    <property type="match status" value="1"/>
</dbReference>
<dbReference type="Gene3D" id="2.130.10.10">
    <property type="entry name" value="YVTN repeat-like/Quinoprotein amine dehydrogenase"/>
    <property type="match status" value="4"/>
</dbReference>
<feature type="non-terminal residue" evidence="3">
    <location>
        <position position="710"/>
    </location>
</feature>
<sequence length="710" mass="78328">TLKRILGLTTTENAAFTVHPSQDIIAYCAGCVVVLYNYKKNKQCGFLQAIGAVVNQPNAAVESLLSSSTVPLDPGVRPSHSRKPSSNTPKAVTALAFSPDGEYLAVGECGYQPRVIIWDWKRSIVMGELLGHKFGISNLAFSPCTKYLVSVGFQHDGFLFAWDWRAEVKIASNKISSKSTKVMIGRSGILSSLSNNTYIDIACSKDRNGDSLIYCITASGLLCQLSEKRVIQRWINLQVKKAYSLCVDDRYIACGCENGIIRLFDPITLRYVGTLPRPHQLDADVTSPNYKPSASRIYPNTVAIKLTHNSEKIACIYSDRSIFIWDIQDLKNLGKYRSFLFHSDCVWNVETCPGNLKNLNNSAAPESFATCSSDGTIRFWNLERLHVTSSISTRSESPIWPTQYSGNIFSRELRSILFIGQHSGESAKPENSDKATPLIPKTSNNTAIRTIKISPDGRYIASGDKEGNLRVHDLLTMKQVSEQEVHIGDVLAIDFSDPSTTGFPLMIATAGRDRMIHIFDVNNSFTLIQSLDDHSAAITSLKFTNGGQVLISCSTDQSVIFRKAMKSADIPFFVSYQIHCAKASVHDMDIDPVKPLVASVTQDKCFQLFSINAGKLETSYRPQPWDENNPNISILKISLDPSGTFVAACCSDKSICIFDIRSGNLIAKLYGHSEQITSAKFSKNCTRLISTAADGCVFVWSLDPTTTKKM</sequence>
<keyword evidence="1" id="KW-0853">WD repeat</keyword>
<dbReference type="InterPro" id="IPR001680">
    <property type="entry name" value="WD40_rpt"/>
</dbReference>
<protein>
    <submittedName>
        <fullName evidence="3">WD40 repeat-like protein</fullName>
    </submittedName>
</protein>
<dbReference type="InterPro" id="IPR056162">
    <property type="entry name" value="WD40_MABP1-WDR62_2nd"/>
</dbReference>